<accession>A0A6M8G730</accession>
<evidence type="ECO:0000256" key="1">
    <source>
        <dbReference type="SAM" id="Phobius"/>
    </source>
</evidence>
<organism evidence="2 3">
    <name type="scientific">Aquipseudomonas campi</name>
    <dbReference type="NCBI Taxonomy" id="2731681"/>
    <lineage>
        <taxon>Bacteria</taxon>
        <taxon>Pseudomonadati</taxon>
        <taxon>Pseudomonadota</taxon>
        <taxon>Gammaproteobacteria</taxon>
        <taxon>Pseudomonadales</taxon>
        <taxon>Pseudomonadaceae</taxon>
        <taxon>Aquipseudomonas</taxon>
    </lineage>
</organism>
<dbReference type="RefSeq" id="WP_173209847.1">
    <property type="nucleotide sequence ID" value="NZ_CP053697.2"/>
</dbReference>
<dbReference type="InterPro" id="IPR008523">
    <property type="entry name" value="DUF805"/>
</dbReference>
<name>A0A6M8G730_9GAMM</name>
<protein>
    <submittedName>
        <fullName evidence="2">DUF805 domain-containing protein</fullName>
    </submittedName>
</protein>
<feature type="transmembrane region" description="Helical" evidence="1">
    <location>
        <begin position="156"/>
        <end position="176"/>
    </location>
</feature>
<evidence type="ECO:0000313" key="2">
    <source>
        <dbReference type="EMBL" id="QKE64695.1"/>
    </source>
</evidence>
<proteinExistence type="predicted"/>
<sequence length="187" mass="20560">MNRVEPSIGSISLYETNPYLSPDAGLLDEASSVQPVPRLFDFSGRLSLSRFWLWHLIFAVCIPWTLLFVLYLGLRHNLYALIGACLAVIIPSALLELGLLMRRARDVAIHPGWGAFALLVPLVGSLVWLFLGLIPGGKRQNRYGAANPPLPLWAKLLIPMLLLGVPCAGMMVGLAYPELMKTLPLAF</sequence>
<feature type="transmembrane region" description="Helical" evidence="1">
    <location>
        <begin position="113"/>
        <end position="136"/>
    </location>
</feature>
<dbReference type="GO" id="GO:0016020">
    <property type="term" value="C:membrane"/>
    <property type="evidence" value="ECO:0007669"/>
    <property type="project" value="InterPro"/>
</dbReference>
<keyword evidence="1" id="KW-1133">Transmembrane helix</keyword>
<evidence type="ECO:0000313" key="3">
    <source>
        <dbReference type="Proteomes" id="UP000501379"/>
    </source>
</evidence>
<dbReference type="AlphaFoldDB" id="A0A6M8G730"/>
<keyword evidence="1" id="KW-0812">Transmembrane</keyword>
<feature type="transmembrane region" description="Helical" evidence="1">
    <location>
        <begin position="51"/>
        <end position="72"/>
    </location>
</feature>
<dbReference type="KEGG" id="pcam:HNE05_15520"/>
<keyword evidence="3" id="KW-1185">Reference proteome</keyword>
<gene>
    <name evidence="2" type="ORF">HNE05_15520</name>
</gene>
<dbReference type="Pfam" id="PF05656">
    <property type="entry name" value="DUF805"/>
    <property type="match status" value="1"/>
</dbReference>
<reference evidence="2" key="1">
    <citation type="submission" date="2020-07" db="EMBL/GenBank/DDBJ databases">
        <title>Nitrate ammonifying Pseudomonas campi sp. nov. isolated from German agricultural grassland.</title>
        <authorList>
            <person name="Timsy T."/>
            <person name="Ulrich A."/>
            <person name="Spanner T."/>
            <person name="Foesel B."/>
            <person name="Kolb S."/>
            <person name="Horn M.A."/>
            <person name="Behrendt U."/>
        </authorList>
    </citation>
    <scope>NUCLEOTIDE SEQUENCE</scope>
    <source>
        <strain evidence="2">S1-A32-2</strain>
    </source>
</reference>
<keyword evidence="1" id="KW-0472">Membrane</keyword>
<dbReference type="EMBL" id="CP053697">
    <property type="protein sequence ID" value="QKE64695.1"/>
    <property type="molecule type" value="Genomic_DNA"/>
</dbReference>
<feature type="transmembrane region" description="Helical" evidence="1">
    <location>
        <begin position="78"/>
        <end position="101"/>
    </location>
</feature>
<dbReference type="Proteomes" id="UP000501379">
    <property type="component" value="Chromosome"/>
</dbReference>